<reference evidence="1 2" key="1">
    <citation type="submission" date="2015-11" db="EMBL/GenBank/DDBJ databases">
        <title>Genomic Taxonomy of the Vibrionaceae.</title>
        <authorList>
            <person name="Gomez-Gil B."/>
            <person name="Enciso-Ibarra J."/>
        </authorList>
    </citation>
    <scope>NUCLEOTIDE SEQUENCE [LARGE SCALE GENOMIC DNA]</scope>
    <source>
        <strain evidence="1 2">CAIM 912</strain>
    </source>
</reference>
<keyword evidence="2" id="KW-1185">Reference proteome</keyword>
<name>A0A135I576_9GAMM</name>
<evidence type="ECO:0000313" key="2">
    <source>
        <dbReference type="Proteomes" id="UP000070529"/>
    </source>
</evidence>
<sequence>MFRIYALSFLVPIKEVFKQSKCYLKASVIYFVSEVKFKLLITIIIKSFYWLAWVTVLSVGQSQ</sequence>
<proteinExistence type="predicted"/>
<gene>
    <name evidence="1" type="ORF">ATN88_07960</name>
</gene>
<dbReference type="EMBL" id="LNTY01000050">
    <property type="protein sequence ID" value="KXF80593.1"/>
    <property type="molecule type" value="Genomic_DNA"/>
</dbReference>
<comment type="caution">
    <text evidence="1">The sequence shown here is derived from an EMBL/GenBank/DDBJ whole genome shotgun (WGS) entry which is preliminary data.</text>
</comment>
<dbReference type="AlphaFoldDB" id="A0A135I576"/>
<dbReference type="Proteomes" id="UP000070529">
    <property type="component" value="Unassembled WGS sequence"/>
</dbReference>
<evidence type="ECO:0000313" key="1">
    <source>
        <dbReference type="EMBL" id="KXF80593.1"/>
    </source>
</evidence>
<protein>
    <submittedName>
        <fullName evidence="1">Uncharacterized protein</fullName>
    </submittedName>
</protein>
<organism evidence="1 2">
    <name type="scientific">Enterovibrio coralii</name>
    <dbReference type="NCBI Taxonomy" id="294935"/>
    <lineage>
        <taxon>Bacteria</taxon>
        <taxon>Pseudomonadati</taxon>
        <taxon>Pseudomonadota</taxon>
        <taxon>Gammaproteobacteria</taxon>
        <taxon>Vibrionales</taxon>
        <taxon>Vibrionaceae</taxon>
        <taxon>Enterovibrio</taxon>
    </lineage>
</organism>
<accession>A0A135I576</accession>